<name>A0A1V8THN9_9PEZI</name>
<dbReference type="PANTHER" id="PTHR22744">
    <property type="entry name" value="HELIX LOOP HELIX PROTEIN 21-RELATED"/>
    <property type="match status" value="1"/>
</dbReference>
<dbReference type="AlphaFoldDB" id="A0A1V8THN9"/>
<proteinExistence type="predicted"/>
<evidence type="ECO:0000313" key="1">
    <source>
        <dbReference type="EMBL" id="OQO10870.1"/>
    </source>
</evidence>
<accession>A0A1V8THN9</accession>
<dbReference type="STRING" id="1507870.A0A1V8THN9"/>
<comment type="caution">
    <text evidence="1">The sequence shown here is derived from an EMBL/GenBank/DDBJ whole genome shotgun (WGS) entry which is preliminary data.</text>
</comment>
<evidence type="ECO:0008006" key="3">
    <source>
        <dbReference type="Google" id="ProtNLM"/>
    </source>
</evidence>
<keyword evidence="2" id="KW-1185">Reference proteome</keyword>
<protein>
    <recommendedName>
        <fullName evidence="3">BTB domain-containing protein</fullName>
    </recommendedName>
</protein>
<dbReference type="PANTHER" id="PTHR22744:SF14">
    <property type="entry name" value="BTB DOMAIN-CONTAINING PROTEIN-RELATED"/>
    <property type="match status" value="1"/>
</dbReference>
<gene>
    <name evidence="1" type="ORF">B0A48_04171</name>
</gene>
<evidence type="ECO:0000313" key="2">
    <source>
        <dbReference type="Proteomes" id="UP000192596"/>
    </source>
</evidence>
<dbReference type="OrthoDB" id="5275938at2759"/>
<dbReference type="InParanoid" id="A0A1V8THN9"/>
<sequence length="511" mass="56076">MLPEKIILSDSGDVVLVLQDERELTVSSHIPSRASTTFEALLGPHFSEGQQPRSSQQPLTVPLPDDDAEAMLDLCSIIHFKSPRDAQNSDGDRDIILRTFGLAVVADKYDAISAVQPSAICSLSRFSPATATIKLPISDLGNLVLIAFLLRLPRHFTAYTSCIVRDRVESYATLLDAPTAERLGAAALAPTKIVLSGAGDVILILQDQTEIVVSSCFLTHASTTFSALLGDQFAEGQQPRSIQNPTRISLPEDDPQSMIDLCSILHLKPLRAINSPGENRKSIVRILALAITTDKYDCIVAVELSVTALLSRYMLADETDNLDIALMSALALAAYYLRLPCHFTIFSSRLVRNYNGPYSKLLGEPFTERVGLATIFHLEQQRSTARNRCMSLLEGMGRTVCFFCTRGTRLLDFHWTATQGLFAREGGFHSIYVNSLKTTLERIASCDIIRCNLECNHAPNSASIGGEQLKRLVTDVKGFAYVLCSDCVDCTLDKCTHQDVLLRHIRENGGA</sequence>
<dbReference type="EMBL" id="NAJO01000008">
    <property type="protein sequence ID" value="OQO10870.1"/>
    <property type="molecule type" value="Genomic_DNA"/>
</dbReference>
<dbReference type="InterPro" id="IPR011333">
    <property type="entry name" value="SKP1/BTB/POZ_sf"/>
</dbReference>
<dbReference type="Gene3D" id="3.30.710.10">
    <property type="entry name" value="Potassium Channel Kv1.1, Chain A"/>
    <property type="match status" value="2"/>
</dbReference>
<reference evidence="2" key="1">
    <citation type="submission" date="2017-03" db="EMBL/GenBank/DDBJ databases">
        <title>Genomes of endolithic fungi from Antarctica.</title>
        <authorList>
            <person name="Coleine C."/>
            <person name="Masonjones S."/>
            <person name="Stajich J.E."/>
        </authorList>
    </citation>
    <scope>NUCLEOTIDE SEQUENCE [LARGE SCALE GENOMIC DNA]</scope>
    <source>
        <strain evidence="2">CCFEE 5527</strain>
    </source>
</reference>
<dbReference type="Proteomes" id="UP000192596">
    <property type="component" value="Unassembled WGS sequence"/>
</dbReference>
<organism evidence="1 2">
    <name type="scientific">Cryoendolithus antarcticus</name>
    <dbReference type="NCBI Taxonomy" id="1507870"/>
    <lineage>
        <taxon>Eukaryota</taxon>
        <taxon>Fungi</taxon>
        <taxon>Dikarya</taxon>
        <taxon>Ascomycota</taxon>
        <taxon>Pezizomycotina</taxon>
        <taxon>Dothideomycetes</taxon>
        <taxon>Dothideomycetidae</taxon>
        <taxon>Cladosporiales</taxon>
        <taxon>Cladosporiaceae</taxon>
        <taxon>Cryoendolithus</taxon>
    </lineage>
</organism>